<name>F9Y892_KETVW</name>
<organism evidence="2 3">
    <name type="scientific">Ketogulonicigenium vulgare (strain WSH-001)</name>
    <dbReference type="NCBI Taxonomy" id="759362"/>
    <lineage>
        <taxon>Bacteria</taxon>
        <taxon>Pseudomonadati</taxon>
        <taxon>Pseudomonadota</taxon>
        <taxon>Alphaproteobacteria</taxon>
        <taxon>Rhodobacterales</taxon>
        <taxon>Roseobacteraceae</taxon>
        <taxon>Ketogulonicigenium</taxon>
    </lineage>
</organism>
<evidence type="ECO:0000313" key="2">
    <source>
        <dbReference type="EMBL" id="AEM42378.1"/>
    </source>
</evidence>
<dbReference type="InterPro" id="IPR036163">
    <property type="entry name" value="HMA_dom_sf"/>
</dbReference>
<dbReference type="PATRIC" id="fig|759362.5.peg.2652"/>
<dbReference type="GO" id="GO:0046872">
    <property type="term" value="F:metal ion binding"/>
    <property type="evidence" value="ECO:0007669"/>
    <property type="project" value="InterPro"/>
</dbReference>
<dbReference type="Gene3D" id="3.30.70.100">
    <property type="match status" value="1"/>
</dbReference>
<dbReference type="CDD" id="cd00371">
    <property type="entry name" value="HMA"/>
    <property type="match status" value="1"/>
</dbReference>
<dbReference type="KEGG" id="kvl:KVU_2539"/>
<sequence>MKFRIENMTCGGCARAVTAAIHDIDPDAKVDAAPDDRLIVVSSRAGADQISAALADAGFPATPAA</sequence>
<dbReference type="AlphaFoldDB" id="F9Y892"/>
<dbReference type="InterPro" id="IPR006121">
    <property type="entry name" value="HMA_dom"/>
</dbReference>
<dbReference type="SUPFAM" id="SSF55008">
    <property type="entry name" value="HMA, heavy metal-associated domain"/>
    <property type="match status" value="1"/>
</dbReference>
<dbReference type="RefSeq" id="WP_013383180.1">
    <property type="nucleotide sequence ID" value="NC_017384.1"/>
</dbReference>
<dbReference type="HOGENOM" id="CLU_134973_5_0_5"/>
<dbReference type="PROSITE" id="PS50846">
    <property type="entry name" value="HMA_2"/>
    <property type="match status" value="1"/>
</dbReference>
<evidence type="ECO:0000313" key="3">
    <source>
        <dbReference type="Proteomes" id="UP000000692"/>
    </source>
</evidence>
<evidence type="ECO:0000259" key="1">
    <source>
        <dbReference type="PROSITE" id="PS50846"/>
    </source>
</evidence>
<proteinExistence type="predicted"/>
<gene>
    <name evidence="2" type="ordered locus">KVU_2539</name>
</gene>
<dbReference type="eggNOG" id="COG2608">
    <property type="taxonomic scope" value="Bacteria"/>
</dbReference>
<keyword evidence="3" id="KW-1185">Reference proteome</keyword>
<feature type="domain" description="HMA" evidence="1">
    <location>
        <begin position="1"/>
        <end position="62"/>
    </location>
</feature>
<dbReference type="Pfam" id="PF00403">
    <property type="entry name" value="HMA"/>
    <property type="match status" value="1"/>
</dbReference>
<protein>
    <submittedName>
        <fullName evidence="2">Heavy-metal-associated domain protein</fullName>
    </submittedName>
</protein>
<dbReference type="Proteomes" id="UP000000692">
    <property type="component" value="Chromosome"/>
</dbReference>
<dbReference type="EMBL" id="CP002018">
    <property type="protein sequence ID" value="AEM42378.1"/>
    <property type="molecule type" value="Genomic_DNA"/>
</dbReference>
<reference evidence="2 3" key="1">
    <citation type="journal article" date="2011" name="J. Bacteriol.">
        <title>Complete genome sequence of the industrial strain Ketogulonicigenium vulgare WSH-001.</title>
        <authorList>
            <person name="Liu L."/>
            <person name="Li Y."/>
            <person name="Zhang J."/>
            <person name="Zhou Z."/>
            <person name="Liu J."/>
            <person name="Li X."/>
            <person name="Zhou J."/>
            <person name="Du G."/>
            <person name="Wang L."/>
            <person name="Chen J."/>
        </authorList>
    </citation>
    <scope>NUCLEOTIDE SEQUENCE [LARGE SCALE GENOMIC DNA]</scope>
    <source>
        <strain evidence="2 3">WSH-001</strain>
    </source>
</reference>
<accession>F9Y892</accession>